<dbReference type="Proteomes" id="UP001169066">
    <property type="component" value="Unassembled WGS sequence"/>
</dbReference>
<evidence type="ECO:0000256" key="4">
    <source>
        <dbReference type="ARBA" id="ARBA00023014"/>
    </source>
</evidence>
<dbReference type="InterPro" id="IPR011257">
    <property type="entry name" value="DNA_glycosylase"/>
</dbReference>
<keyword evidence="3" id="KW-0408">Iron</keyword>
<dbReference type="Pfam" id="PF00730">
    <property type="entry name" value="HhH-GPD"/>
    <property type="match status" value="1"/>
</dbReference>
<evidence type="ECO:0000313" key="6">
    <source>
        <dbReference type="EMBL" id="MDM5263441.1"/>
    </source>
</evidence>
<protein>
    <submittedName>
        <fullName evidence="6">3-methyladenine DNA glycosylase</fullName>
    </submittedName>
</protein>
<dbReference type="PANTHER" id="PTHR10359:SF19">
    <property type="entry name" value="DNA REPAIR GLYCOSYLASE MJ1434-RELATED"/>
    <property type="match status" value="1"/>
</dbReference>
<keyword evidence="7" id="KW-1185">Reference proteome</keyword>
<evidence type="ECO:0000256" key="3">
    <source>
        <dbReference type="ARBA" id="ARBA00023004"/>
    </source>
</evidence>
<dbReference type="PIRSF" id="PIRSF001435">
    <property type="entry name" value="Nth"/>
    <property type="match status" value="1"/>
</dbReference>
<dbReference type="InterPro" id="IPR023170">
    <property type="entry name" value="HhH_base_excis_C"/>
</dbReference>
<dbReference type="SUPFAM" id="SSF48150">
    <property type="entry name" value="DNA-glycosylase"/>
    <property type="match status" value="1"/>
</dbReference>
<dbReference type="CDD" id="cd00056">
    <property type="entry name" value="ENDO3c"/>
    <property type="match status" value="1"/>
</dbReference>
<reference evidence="6" key="1">
    <citation type="submission" date="2023-01" db="EMBL/GenBank/DDBJ databases">
        <title>Sulfurovum sp. XTW-4 genome assembly.</title>
        <authorList>
            <person name="Wang J."/>
        </authorList>
    </citation>
    <scope>NUCLEOTIDE SEQUENCE</scope>
    <source>
        <strain evidence="6">XTW-4</strain>
    </source>
</reference>
<dbReference type="SMART" id="SM00478">
    <property type="entry name" value="ENDO3c"/>
    <property type="match status" value="1"/>
</dbReference>
<keyword evidence="4" id="KW-0411">Iron-sulfur</keyword>
<keyword evidence="1" id="KW-0004">4Fe-4S</keyword>
<evidence type="ECO:0000256" key="1">
    <source>
        <dbReference type="ARBA" id="ARBA00022485"/>
    </source>
</evidence>
<organism evidence="6 7">
    <name type="scientific">Sulfurovum xiamenensis</name>
    <dbReference type="NCBI Taxonomy" id="3019066"/>
    <lineage>
        <taxon>Bacteria</taxon>
        <taxon>Pseudomonadati</taxon>
        <taxon>Campylobacterota</taxon>
        <taxon>Epsilonproteobacteria</taxon>
        <taxon>Campylobacterales</taxon>
        <taxon>Sulfurovaceae</taxon>
        <taxon>Sulfurovum</taxon>
    </lineage>
</organism>
<name>A0ABT7QQY1_9BACT</name>
<gene>
    <name evidence="6" type="ORF">PF327_04460</name>
</gene>
<dbReference type="PANTHER" id="PTHR10359">
    <property type="entry name" value="A/G-SPECIFIC ADENINE GLYCOSYLASE/ENDONUCLEASE III"/>
    <property type="match status" value="1"/>
</dbReference>
<proteinExistence type="predicted"/>
<feature type="domain" description="HhH-GPD" evidence="5">
    <location>
        <begin position="40"/>
        <end position="194"/>
    </location>
</feature>
<dbReference type="InterPro" id="IPR003265">
    <property type="entry name" value="HhH-GPD_domain"/>
</dbReference>
<evidence type="ECO:0000313" key="7">
    <source>
        <dbReference type="Proteomes" id="UP001169066"/>
    </source>
</evidence>
<evidence type="ECO:0000256" key="2">
    <source>
        <dbReference type="ARBA" id="ARBA00022723"/>
    </source>
</evidence>
<comment type="caution">
    <text evidence="6">The sequence shown here is derived from an EMBL/GenBank/DDBJ whole genome shotgun (WGS) entry which is preliminary data.</text>
</comment>
<sequence>MQSSYDLLCALQNMGYPKTNRDPLWWPKSCTFEVIIGAILTQQTKWEKVEASLANLKEAGLMSLEALSKAESGQISTLIKPSGFYNTKAQRLQQLCQNILHDFHTFEKFQNEVSREWLLEQKGIGMESADSILCYGCGREVFVVDSYTARLLNALGYSFENYMQIQAWMQEGIEANFDKITQMFGKALTRHTLYARFHGMIVEFAKEHIRGQNVNTEILKKYIEG</sequence>
<dbReference type="Gene3D" id="1.10.1670.10">
    <property type="entry name" value="Helix-hairpin-Helix base-excision DNA repair enzymes (C-terminal)"/>
    <property type="match status" value="1"/>
</dbReference>
<keyword evidence="2" id="KW-0479">Metal-binding</keyword>
<dbReference type="RefSeq" id="WP_008242708.1">
    <property type="nucleotide sequence ID" value="NZ_JAQIBC010000002.1"/>
</dbReference>
<dbReference type="NCBIfam" id="NF010494">
    <property type="entry name" value="PRK13913.1"/>
    <property type="match status" value="1"/>
</dbReference>
<evidence type="ECO:0000259" key="5">
    <source>
        <dbReference type="SMART" id="SM00478"/>
    </source>
</evidence>
<dbReference type="EMBL" id="JAQIBC010000002">
    <property type="protein sequence ID" value="MDM5263441.1"/>
    <property type="molecule type" value="Genomic_DNA"/>
</dbReference>
<dbReference type="Gene3D" id="1.10.340.30">
    <property type="entry name" value="Hypothetical protein, domain 2"/>
    <property type="match status" value="1"/>
</dbReference>
<accession>A0ABT7QQY1</accession>